<organism evidence="1 2">
    <name type="scientific">Effrenium voratum</name>
    <dbReference type="NCBI Taxonomy" id="2562239"/>
    <lineage>
        <taxon>Eukaryota</taxon>
        <taxon>Sar</taxon>
        <taxon>Alveolata</taxon>
        <taxon>Dinophyceae</taxon>
        <taxon>Suessiales</taxon>
        <taxon>Symbiodiniaceae</taxon>
        <taxon>Effrenium</taxon>
    </lineage>
</organism>
<evidence type="ECO:0000313" key="2">
    <source>
        <dbReference type="Proteomes" id="UP001178507"/>
    </source>
</evidence>
<name>A0AA36IMA7_9DINO</name>
<proteinExistence type="predicted"/>
<comment type="caution">
    <text evidence="1">The sequence shown here is derived from an EMBL/GenBank/DDBJ whole genome shotgun (WGS) entry which is preliminary data.</text>
</comment>
<gene>
    <name evidence="1" type="ORF">EVOR1521_LOCUS15538</name>
</gene>
<dbReference type="EMBL" id="CAUJNA010001996">
    <property type="protein sequence ID" value="CAJ1390028.1"/>
    <property type="molecule type" value="Genomic_DNA"/>
</dbReference>
<protein>
    <submittedName>
        <fullName evidence="1">Uncharacterized protein</fullName>
    </submittedName>
</protein>
<evidence type="ECO:0000313" key="1">
    <source>
        <dbReference type="EMBL" id="CAJ1390028.1"/>
    </source>
</evidence>
<keyword evidence="2" id="KW-1185">Reference proteome</keyword>
<dbReference type="Proteomes" id="UP001178507">
    <property type="component" value="Unassembled WGS sequence"/>
</dbReference>
<reference evidence="1" key="1">
    <citation type="submission" date="2023-08" db="EMBL/GenBank/DDBJ databases">
        <authorList>
            <person name="Chen Y."/>
            <person name="Shah S."/>
            <person name="Dougan E. K."/>
            <person name="Thang M."/>
            <person name="Chan C."/>
        </authorList>
    </citation>
    <scope>NUCLEOTIDE SEQUENCE</scope>
</reference>
<sequence length="212" mass="23866">MEIYNATDGVWSTGKCDGACKGEMLARALIATYGARTWRPDPDSGKWRLQVRDDVMLFHTAPILSSVGAMLSKLDNGDCMPPLDQERHHHFQIHFKGGDKLSFLAHPPPLQDFLDDDEFMEYQHPDRLRLARAILKAMAWLTEGGDCRDGVMVLPEDIVEELEAASMGHAMWRSIFRDPHGGDWNVALFQARLIFESVVGKAAKKIEFATLK</sequence>
<feature type="non-terminal residue" evidence="1">
    <location>
        <position position="212"/>
    </location>
</feature>
<dbReference type="AlphaFoldDB" id="A0AA36IMA7"/>
<accession>A0AA36IMA7</accession>